<sequence>MADIAKLLFLESPLPTITVCPCRRITAANPAALELLRNDDLNGGCGKYVCGTNCLQSLTIEDLNFRLEGTEHSWETVLERSQNQALRAVKNVPGFSKDEVYANFTRTAKPRAPVQVRNDSPVEDSFPPSPIDERRLQTPDGYHAPIAETVRAKVLISPFAYQDMTQYILVFTEHTITQHSPGQNLQIDHAGEKDWMSRCRSAIFDSIPMLGYLTDPQGKVTYLNKLTSKLADGVSSRVVKAGDLWTEDFDRKLTYEELPAIQILRTRKELEPFRYGQIDPKTGTKYTVRAWGNCLFDVDSGEFLGSVVFAEIVGCYDELVEKAKVDRLKSFETICDTMPHFVWTADERGYGDWFSSQWLAYTGLQPEDCQGMGWKQTIHPEDLERFSDAFQQAHHLAVNYEIEARCKRYDGVYRWMLKRGAPIKDGNGKVLLWTGTNTEIHETVTARIRAKHERNQIVQAMQHAQVNVWAVSKDPRKLSMMEGSVARGHQAAGDIEPIPAGTSEELGLKTWESLENTHDLDKAVDAVMNGEMATAGIEVKWADRWHKVWVTPDYVDENGASDGSIQGVIGCSIDMTDEKMRNVLERDNKQLSEEKHLAKEQSRMKSKFLANMSHEIRTPVAGVIGLANLLLDSHLDDDQRDHAEAIQMSAQTLLMIVNDILDFSKVESGKLTLETIEFNLATLVTNLWKVMHYSATQKSIEFTCILNFPSDLCLTGDPGRIRQILTNLISNAIKFTQSGYVKLTCTVVEGPRSSPSQTSSQRIIFTVQDSGIGIKREILANLFRPFQQGDSSTARLFGGSGLGLSISRSLAQLMRGHIELDSSPGVGTTATFSVPLRATSPTSVSVDGPRCLLPINRPKSLHTSASDPTHSRPSVVQRRTKSYNDRKLELLAPEVRKASEALKQQLPSQERAKTHILLAEDNAVNRLIAIRAIEKLGFSVAAVWNGKEALEYLTSGKRVDIVLMDCQMPVMDGYRATHKLRHEEPYRSDAWLRGLPIVAMTASAIQGDREKCFDAGMSDYLSKPVDAGALEEMLVKWTLSRRGGETVYGRQKSRVDDYFGEGHYEQWT</sequence>
<evidence type="ECO:0000256" key="6">
    <source>
        <dbReference type="ARBA" id="ARBA00022679"/>
    </source>
</evidence>
<dbReference type="SMART" id="SM00448">
    <property type="entry name" value="REC"/>
    <property type="match status" value="1"/>
</dbReference>
<organism evidence="18 19">
    <name type="scientific">Sphaceloma murrayae</name>
    <dbReference type="NCBI Taxonomy" id="2082308"/>
    <lineage>
        <taxon>Eukaryota</taxon>
        <taxon>Fungi</taxon>
        <taxon>Dikarya</taxon>
        <taxon>Ascomycota</taxon>
        <taxon>Pezizomycotina</taxon>
        <taxon>Dothideomycetes</taxon>
        <taxon>Dothideomycetidae</taxon>
        <taxon>Myriangiales</taxon>
        <taxon>Elsinoaceae</taxon>
        <taxon>Sphaceloma</taxon>
    </lineage>
</organism>
<dbReference type="SMART" id="SM00086">
    <property type="entry name" value="PAC"/>
    <property type="match status" value="1"/>
</dbReference>
<dbReference type="OrthoDB" id="60033at2759"/>
<keyword evidence="8" id="KW-0418">Kinase</keyword>
<dbReference type="PROSITE" id="PS50113">
    <property type="entry name" value="PAC"/>
    <property type="match status" value="1"/>
</dbReference>
<evidence type="ECO:0000256" key="2">
    <source>
        <dbReference type="ARBA" id="ARBA00004496"/>
    </source>
</evidence>
<dbReference type="Proteomes" id="UP000243797">
    <property type="component" value="Unassembled WGS sequence"/>
</dbReference>
<dbReference type="InterPro" id="IPR000700">
    <property type="entry name" value="PAS-assoc_C"/>
</dbReference>
<dbReference type="PROSITE" id="PS50112">
    <property type="entry name" value="PAS"/>
    <property type="match status" value="1"/>
</dbReference>
<gene>
    <name evidence="18" type="ORF">CAC42_6943</name>
</gene>
<evidence type="ECO:0000259" key="17">
    <source>
        <dbReference type="PROSITE" id="PS50113"/>
    </source>
</evidence>
<dbReference type="InterPro" id="IPR036097">
    <property type="entry name" value="HisK_dim/P_sf"/>
</dbReference>
<dbReference type="InterPro" id="IPR001610">
    <property type="entry name" value="PAC"/>
</dbReference>
<feature type="modified residue" description="4-aspartylphosphate" evidence="12">
    <location>
        <position position="965"/>
    </location>
</feature>
<dbReference type="Pfam" id="PF00512">
    <property type="entry name" value="HisKA"/>
    <property type="match status" value="1"/>
</dbReference>
<dbReference type="PRINTS" id="PR00344">
    <property type="entry name" value="BCTRLSENSOR"/>
</dbReference>
<comment type="caution">
    <text evidence="18">The sequence shown here is derived from an EMBL/GenBank/DDBJ whole genome shotgun (WGS) entry which is preliminary data.</text>
</comment>
<evidence type="ECO:0000313" key="19">
    <source>
        <dbReference type="Proteomes" id="UP000243797"/>
    </source>
</evidence>
<feature type="compositionally biased region" description="Polar residues" evidence="13">
    <location>
        <begin position="861"/>
        <end position="874"/>
    </location>
</feature>
<dbReference type="GO" id="GO:0009365">
    <property type="term" value="C:protein histidine kinase complex"/>
    <property type="evidence" value="ECO:0007669"/>
    <property type="project" value="UniProtKB-ARBA"/>
</dbReference>
<dbReference type="GO" id="GO:0005737">
    <property type="term" value="C:cytoplasm"/>
    <property type="evidence" value="ECO:0007669"/>
    <property type="project" value="UniProtKB-SubCell"/>
</dbReference>
<dbReference type="InterPro" id="IPR004358">
    <property type="entry name" value="Sig_transdc_His_kin-like_C"/>
</dbReference>
<dbReference type="CDD" id="cd17546">
    <property type="entry name" value="REC_hyHK_CKI1_RcsC-like"/>
    <property type="match status" value="1"/>
</dbReference>
<dbReference type="SUPFAM" id="SSF55874">
    <property type="entry name" value="ATPase domain of HSP90 chaperone/DNA topoisomerase II/histidine kinase"/>
    <property type="match status" value="1"/>
</dbReference>
<dbReference type="PANTHER" id="PTHR45339:SF1">
    <property type="entry name" value="HYBRID SIGNAL TRANSDUCTION HISTIDINE KINASE J"/>
    <property type="match status" value="1"/>
</dbReference>
<feature type="domain" description="Response regulatory" evidence="15">
    <location>
        <begin position="915"/>
        <end position="1038"/>
    </location>
</feature>
<comment type="subcellular location">
    <subcellularLocation>
        <location evidence="2">Cytoplasm</location>
    </subcellularLocation>
</comment>
<dbReference type="NCBIfam" id="TIGR00229">
    <property type="entry name" value="sensory_box"/>
    <property type="match status" value="1"/>
</dbReference>
<dbReference type="FunFam" id="3.30.565.10:FF:000010">
    <property type="entry name" value="Sensor histidine kinase RcsC"/>
    <property type="match status" value="1"/>
</dbReference>
<evidence type="ECO:0000256" key="9">
    <source>
        <dbReference type="ARBA" id="ARBA00022840"/>
    </source>
</evidence>
<dbReference type="InterPro" id="IPR035965">
    <property type="entry name" value="PAS-like_dom_sf"/>
</dbReference>
<dbReference type="GO" id="GO:1900745">
    <property type="term" value="P:positive regulation of p38MAPK cascade"/>
    <property type="evidence" value="ECO:0007669"/>
    <property type="project" value="UniProtKB-ARBA"/>
</dbReference>
<feature type="region of interest" description="Disordered" evidence="13">
    <location>
        <begin position="857"/>
        <end position="881"/>
    </location>
</feature>
<dbReference type="Gene3D" id="3.40.50.2300">
    <property type="match status" value="1"/>
</dbReference>
<dbReference type="CDD" id="cd00082">
    <property type="entry name" value="HisKA"/>
    <property type="match status" value="1"/>
</dbReference>
<dbReference type="FunFam" id="3.30.450.20:FF:000099">
    <property type="entry name" value="Sensory box sensor histidine kinase"/>
    <property type="match status" value="1"/>
</dbReference>
<dbReference type="Pfam" id="PF02518">
    <property type="entry name" value="HATPase_c"/>
    <property type="match status" value="1"/>
</dbReference>
<dbReference type="AlphaFoldDB" id="A0A2K1QQP9"/>
<comment type="catalytic activity">
    <reaction evidence="1">
        <text>ATP + protein L-histidine = ADP + protein N-phospho-L-histidine.</text>
        <dbReference type="EC" id="2.7.13.3"/>
    </reaction>
</comment>
<accession>A0A2K1QQP9</accession>
<dbReference type="InterPro" id="IPR005467">
    <property type="entry name" value="His_kinase_dom"/>
</dbReference>
<evidence type="ECO:0000256" key="8">
    <source>
        <dbReference type="ARBA" id="ARBA00022777"/>
    </source>
</evidence>
<dbReference type="EC" id="2.7.13.3" evidence="3"/>
<evidence type="ECO:0000256" key="12">
    <source>
        <dbReference type="PROSITE-ProRule" id="PRU00169"/>
    </source>
</evidence>
<dbReference type="InterPro" id="IPR036890">
    <property type="entry name" value="HATPase_C_sf"/>
</dbReference>
<evidence type="ECO:0000256" key="5">
    <source>
        <dbReference type="ARBA" id="ARBA00022553"/>
    </source>
</evidence>
<evidence type="ECO:0000256" key="13">
    <source>
        <dbReference type="SAM" id="MobiDB-lite"/>
    </source>
</evidence>
<keyword evidence="9" id="KW-0067">ATP-binding</keyword>
<dbReference type="Gene3D" id="3.30.565.10">
    <property type="entry name" value="Histidine kinase-like ATPase, C-terminal domain"/>
    <property type="match status" value="1"/>
</dbReference>
<dbReference type="FunFam" id="1.10.287.130:FF:000002">
    <property type="entry name" value="Two-component osmosensing histidine kinase"/>
    <property type="match status" value="1"/>
</dbReference>
<keyword evidence="10" id="KW-0902">Two-component regulatory system</keyword>
<dbReference type="InterPro" id="IPR003594">
    <property type="entry name" value="HATPase_dom"/>
</dbReference>
<evidence type="ECO:0000256" key="7">
    <source>
        <dbReference type="ARBA" id="ARBA00022741"/>
    </source>
</evidence>
<dbReference type="InterPro" id="IPR000014">
    <property type="entry name" value="PAS"/>
</dbReference>
<dbReference type="Gene3D" id="1.10.287.130">
    <property type="match status" value="1"/>
</dbReference>
<evidence type="ECO:0000256" key="10">
    <source>
        <dbReference type="ARBA" id="ARBA00023012"/>
    </source>
</evidence>
<dbReference type="PANTHER" id="PTHR45339">
    <property type="entry name" value="HYBRID SIGNAL TRANSDUCTION HISTIDINE KINASE J"/>
    <property type="match status" value="1"/>
</dbReference>
<reference evidence="18 19" key="1">
    <citation type="submission" date="2017-06" db="EMBL/GenBank/DDBJ databases">
        <title>Draft genome sequence of a variant of Elsinoe murrayae.</title>
        <authorList>
            <person name="Cheng Q."/>
        </authorList>
    </citation>
    <scope>NUCLEOTIDE SEQUENCE [LARGE SCALE GENOMIC DNA]</scope>
    <source>
        <strain evidence="18 19">CQ-2017a</strain>
    </source>
</reference>
<dbReference type="Pfam" id="PF00072">
    <property type="entry name" value="Response_reg"/>
    <property type="match status" value="1"/>
</dbReference>
<evidence type="ECO:0000256" key="1">
    <source>
        <dbReference type="ARBA" id="ARBA00000085"/>
    </source>
</evidence>
<keyword evidence="4" id="KW-0963">Cytoplasm</keyword>
<feature type="domain" description="PAS" evidence="16">
    <location>
        <begin position="327"/>
        <end position="393"/>
    </location>
</feature>
<dbReference type="GO" id="GO:0005524">
    <property type="term" value="F:ATP binding"/>
    <property type="evidence" value="ECO:0007669"/>
    <property type="project" value="UniProtKB-KW"/>
</dbReference>
<dbReference type="SMART" id="SM00388">
    <property type="entry name" value="HisKA"/>
    <property type="match status" value="1"/>
</dbReference>
<dbReference type="InParanoid" id="A0A2K1QQP9"/>
<dbReference type="PROSITE" id="PS50110">
    <property type="entry name" value="RESPONSE_REGULATORY"/>
    <property type="match status" value="1"/>
</dbReference>
<evidence type="ECO:0000256" key="3">
    <source>
        <dbReference type="ARBA" id="ARBA00012438"/>
    </source>
</evidence>
<protein>
    <recommendedName>
        <fullName evidence="3">histidine kinase</fullName>
        <ecNumber evidence="3">2.7.13.3</ecNumber>
    </recommendedName>
</protein>
<dbReference type="SMART" id="SM00091">
    <property type="entry name" value="PAS"/>
    <property type="match status" value="1"/>
</dbReference>
<keyword evidence="19" id="KW-1185">Reference proteome</keyword>
<feature type="domain" description="Histidine kinase" evidence="14">
    <location>
        <begin position="611"/>
        <end position="838"/>
    </location>
</feature>
<evidence type="ECO:0000259" key="15">
    <source>
        <dbReference type="PROSITE" id="PS50110"/>
    </source>
</evidence>
<proteinExistence type="predicted"/>
<dbReference type="InterPro" id="IPR001789">
    <property type="entry name" value="Sig_transdc_resp-reg_receiver"/>
</dbReference>
<dbReference type="SUPFAM" id="SSF55785">
    <property type="entry name" value="PYP-like sensor domain (PAS domain)"/>
    <property type="match status" value="1"/>
</dbReference>
<dbReference type="SMART" id="SM00387">
    <property type="entry name" value="HATPase_c"/>
    <property type="match status" value="1"/>
</dbReference>
<dbReference type="GO" id="GO:0000155">
    <property type="term" value="F:phosphorelay sensor kinase activity"/>
    <property type="evidence" value="ECO:0007669"/>
    <property type="project" value="InterPro"/>
</dbReference>
<name>A0A2K1QQP9_9PEZI</name>
<evidence type="ECO:0000256" key="4">
    <source>
        <dbReference type="ARBA" id="ARBA00022490"/>
    </source>
</evidence>
<dbReference type="CDD" id="cd00130">
    <property type="entry name" value="PAS"/>
    <property type="match status" value="1"/>
</dbReference>
<evidence type="ECO:0000313" key="18">
    <source>
        <dbReference type="EMBL" id="PNS17260.1"/>
    </source>
</evidence>
<evidence type="ECO:0000259" key="16">
    <source>
        <dbReference type="PROSITE" id="PS50112"/>
    </source>
</evidence>
<dbReference type="EMBL" id="NKHZ01000051">
    <property type="protein sequence ID" value="PNS17260.1"/>
    <property type="molecule type" value="Genomic_DNA"/>
</dbReference>
<feature type="region of interest" description="Disordered" evidence="13">
    <location>
        <begin position="113"/>
        <end position="137"/>
    </location>
</feature>
<dbReference type="CDD" id="cd16922">
    <property type="entry name" value="HATPase_EvgS-ArcB-TorS-like"/>
    <property type="match status" value="1"/>
</dbReference>
<dbReference type="SUPFAM" id="SSF47384">
    <property type="entry name" value="Homodimeric domain of signal transducing histidine kinase"/>
    <property type="match status" value="1"/>
</dbReference>
<feature type="domain" description="PAC" evidence="17">
    <location>
        <begin position="400"/>
        <end position="452"/>
    </location>
</feature>
<dbReference type="SUPFAM" id="SSF52172">
    <property type="entry name" value="CheY-like"/>
    <property type="match status" value="1"/>
</dbReference>
<dbReference type="PROSITE" id="PS50109">
    <property type="entry name" value="HIS_KIN"/>
    <property type="match status" value="1"/>
</dbReference>
<keyword evidence="7" id="KW-0547">Nucleotide-binding</keyword>
<keyword evidence="5 12" id="KW-0597">Phosphoprotein</keyword>
<dbReference type="InterPro" id="IPR013655">
    <property type="entry name" value="PAS_fold_3"/>
</dbReference>
<comment type="function">
    <text evidence="11">Involved in the control of the SAPK-dependent transcriptional response to peroxide stress. Regulates sty1 activity.</text>
</comment>
<dbReference type="Gene3D" id="3.30.450.20">
    <property type="entry name" value="PAS domain"/>
    <property type="match status" value="1"/>
</dbReference>
<keyword evidence="6" id="KW-0808">Transferase</keyword>
<dbReference type="InterPro" id="IPR011006">
    <property type="entry name" value="CheY-like_superfamily"/>
</dbReference>
<evidence type="ECO:0000259" key="14">
    <source>
        <dbReference type="PROSITE" id="PS50109"/>
    </source>
</evidence>
<evidence type="ECO:0000256" key="11">
    <source>
        <dbReference type="ARBA" id="ARBA00054109"/>
    </source>
</evidence>
<dbReference type="STRING" id="2082308.A0A2K1QQP9"/>
<dbReference type="InterPro" id="IPR003661">
    <property type="entry name" value="HisK_dim/P_dom"/>
</dbReference>
<dbReference type="Pfam" id="PF08447">
    <property type="entry name" value="PAS_3"/>
    <property type="match status" value="1"/>
</dbReference>